<accession>A0A8S1PRW8</accession>
<evidence type="ECO:0000313" key="1">
    <source>
        <dbReference type="EMBL" id="CAD8105734.1"/>
    </source>
</evidence>
<dbReference type="OrthoDB" id="292428at2759"/>
<name>A0A8S1PRW8_9CILI</name>
<protein>
    <submittedName>
        <fullName evidence="1">Uncharacterized protein</fullName>
    </submittedName>
</protein>
<sequence length="131" mass="15044">MNKSSLGPKLQHQIKINVGHSDELIPEEPLMQFNKQQLQQCKKPRFDTKGRQIIKGKNYSIEFHDCVTVCVYNPCDEVLQIKETLSQLSNVELTKVSFQNPQSFNKQTQYNGIPSKSILKKISQLNAIQLK</sequence>
<dbReference type="AlphaFoldDB" id="A0A8S1PRW8"/>
<evidence type="ECO:0000313" key="2">
    <source>
        <dbReference type="Proteomes" id="UP000692954"/>
    </source>
</evidence>
<comment type="caution">
    <text evidence="1">The sequence shown here is derived from an EMBL/GenBank/DDBJ whole genome shotgun (WGS) entry which is preliminary data.</text>
</comment>
<reference evidence="1" key="1">
    <citation type="submission" date="2021-01" db="EMBL/GenBank/DDBJ databases">
        <authorList>
            <consortium name="Genoscope - CEA"/>
            <person name="William W."/>
        </authorList>
    </citation>
    <scope>NUCLEOTIDE SEQUENCE</scope>
</reference>
<gene>
    <name evidence="1" type="ORF">PSON_ATCC_30995.1.T0850074</name>
</gene>
<dbReference type="Proteomes" id="UP000692954">
    <property type="component" value="Unassembled WGS sequence"/>
</dbReference>
<organism evidence="1 2">
    <name type="scientific">Paramecium sonneborni</name>
    <dbReference type="NCBI Taxonomy" id="65129"/>
    <lineage>
        <taxon>Eukaryota</taxon>
        <taxon>Sar</taxon>
        <taxon>Alveolata</taxon>
        <taxon>Ciliophora</taxon>
        <taxon>Intramacronucleata</taxon>
        <taxon>Oligohymenophorea</taxon>
        <taxon>Peniculida</taxon>
        <taxon>Parameciidae</taxon>
        <taxon>Paramecium</taxon>
    </lineage>
</organism>
<proteinExistence type="predicted"/>
<keyword evidence="2" id="KW-1185">Reference proteome</keyword>
<dbReference type="EMBL" id="CAJJDN010000085">
    <property type="protein sequence ID" value="CAD8105734.1"/>
    <property type="molecule type" value="Genomic_DNA"/>
</dbReference>